<dbReference type="PRINTS" id="PR00171">
    <property type="entry name" value="SUGRTRNSPORT"/>
</dbReference>
<dbReference type="Pfam" id="PF00083">
    <property type="entry name" value="Sugar_tr"/>
    <property type="match status" value="1"/>
</dbReference>
<dbReference type="FunFam" id="1.20.1250.20:FF:000090">
    <property type="entry name" value="MFS sugar transporter, putative"/>
    <property type="match status" value="1"/>
</dbReference>
<sequence>MTLLRGRALLSTVSALTCCTFLLIGYDNGVMGGVIGQPAFKSTFNSPGATIVGLIVSLYEVGCFLGAITTSIVGERLGRRWSLFIGAVIMLIGAIIQAASYSRAGIIVARIISGVGMGFLNSTAPVYQSEFSPKSSRGIYACAQLSTLNFGIFLSYWIGYAFAGKGGSYAWRIPVIIQCAFIIPIGILSLVLPESPRWLMSHERVEQARTIIAALYSDRSEAEIDDFTNRIHSAVVLENSTQIHGLKAIFQEDDIRSRKRLLIACSVQFFQQLGGINGFIYYSGTIFSQALGFDDHMAALMSGFLFTWFFVASFIPWFLIERIGRRPLLLVSVSLMAAIFAVLTGLIKQIQEKTSIQHSAGAGAAAMLFLYMGCFTTGFQATVWVYPPEILSLKLRQRGTALATSANWIINFMVVQVTPVGITNIGWKYYIIYAVFNACFVPIMYLYYPETRGLELEEVDRLFATESARRILDVEDEKGGAEHFEVENEKIA</sequence>
<organism evidence="10 11">
    <name type="scientific">Myriangium duriaei CBS 260.36</name>
    <dbReference type="NCBI Taxonomy" id="1168546"/>
    <lineage>
        <taxon>Eukaryota</taxon>
        <taxon>Fungi</taxon>
        <taxon>Dikarya</taxon>
        <taxon>Ascomycota</taxon>
        <taxon>Pezizomycotina</taxon>
        <taxon>Dothideomycetes</taxon>
        <taxon>Dothideomycetidae</taxon>
        <taxon>Myriangiales</taxon>
        <taxon>Myriangiaceae</taxon>
        <taxon>Myriangium</taxon>
    </lineage>
</organism>
<feature type="domain" description="Major facilitator superfamily (MFS) profile" evidence="9">
    <location>
        <begin position="13"/>
        <end position="452"/>
    </location>
</feature>
<dbReference type="PROSITE" id="PS00217">
    <property type="entry name" value="SUGAR_TRANSPORT_2"/>
    <property type="match status" value="1"/>
</dbReference>
<comment type="caution">
    <text evidence="10">The sequence shown here is derived from an EMBL/GenBank/DDBJ whole genome shotgun (WGS) entry which is preliminary data.</text>
</comment>
<dbReference type="InterPro" id="IPR036259">
    <property type="entry name" value="MFS_trans_sf"/>
</dbReference>
<dbReference type="InterPro" id="IPR050360">
    <property type="entry name" value="MFS_Sugar_Transporters"/>
</dbReference>
<dbReference type="InterPro" id="IPR003663">
    <property type="entry name" value="Sugar/inositol_transpt"/>
</dbReference>
<feature type="transmembrane region" description="Helical" evidence="8">
    <location>
        <begin position="261"/>
        <end position="284"/>
    </location>
</feature>
<feature type="transmembrane region" description="Helical" evidence="8">
    <location>
        <begin position="430"/>
        <end position="448"/>
    </location>
</feature>
<dbReference type="InterPro" id="IPR005828">
    <property type="entry name" value="MFS_sugar_transport-like"/>
</dbReference>
<proteinExistence type="inferred from homology"/>
<name>A0A9P4J802_9PEZI</name>
<evidence type="ECO:0000256" key="8">
    <source>
        <dbReference type="SAM" id="Phobius"/>
    </source>
</evidence>
<evidence type="ECO:0000259" key="9">
    <source>
        <dbReference type="PROSITE" id="PS50850"/>
    </source>
</evidence>
<evidence type="ECO:0000313" key="10">
    <source>
        <dbReference type="EMBL" id="KAF2156441.1"/>
    </source>
</evidence>
<evidence type="ECO:0000256" key="4">
    <source>
        <dbReference type="ARBA" id="ARBA00022692"/>
    </source>
</evidence>
<accession>A0A9P4J802</accession>
<evidence type="ECO:0000256" key="3">
    <source>
        <dbReference type="ARBA" id="ARBA00022448"/>
    </source>
</evidence>
<keyword evidence="11" id="KW-1185">Reference proteome</keyword>
<feature type="transmembrane region" description="Helical" evidence="8">
    <location>
        <begin position="367"/>
        <end position="387"/>
    </location>
</feature>
<dbReference type="Gene3D" id="1.20.1250.20">
    <property type="entry name" value="MFS general substrate transporter like domains"/>
    <property type="match status" value="1"/>
</dbReference>
<dbReference type="PROSITE" id="PS50850">
    <property type="entry name" value="MFS"/>
    <property type="match status" value="1"/>
</dbReference>
<evidence type="ECO:0000256" key="7">
    <source>
        <dbReference type="RuleBase" id="RU003346"/>
    </source>
</evidence>
<evidence type="ECO:0000256" key="6">
    <source>
        <dbReference type="ARBA" id="ARBA00023136"/>
    </source>
</evidence>
<evidence type="ECO:0000256" key="1">
    <source>
        <dbReference type="ARBA" id="ARBA00004141"/>
    </source>
</evidence>
<dbReference type="NCBIfam" id="TIGR00879">
    <property type="entry name" value="SP"/>
    <property type="match status" value="1"/>
</dbReference>
<feature type="transmembrane region" description="Helical" evidence="8">
    <location>
        <begin position="327"/>
        <end position="347"/>
    </location>
</feature>
<comment type="subcellular location">
    <subcellularLocation>
        <location evidence="1">Membrane</location>
        <topology evidence="1">Multi-pass membrane protein</topology>
    </subcellularLocation>
</comment>
<dbReference type="PANTHER" id="PTHR48022:SF28">
    <property type="entry name" value="MAJOR FACILITATOR SUPERFAMILY (MFS) PROFILE DOMAIN-CONTAINING PROTEIN-RELATED"/>
    <property type="match status" value="1"/>
</dbReference>
<dbReference type="AlphaFoldDB" id="A0A9P4J802"/>
<evidence type="ECO:0000256" key="2">
    <source>
        <dbReference type="ARBA" id="ARBA00010992"/>
    </source>
</evidence>
<keyword evidence="6 8" id="KW-0472">Membrane</keyword>
<feature type="transmembrane region" description="Helical" evidence="8">
    <location>
        <begin position="48"/>
        <end position="69"/>
    </location>
</feature>
<feature type="transmembrane region" description="Helical" evidence="8">
    <location>
        <begin position="399"/>
        <end position="418"/>
    </location>
</feature>
<dbReference type="OrthoDB" id="6133115at2759"/>
<dbReference type="GO" id="GO:0005351">
    <property type="term" value="F:carbohydrate:proton symporter activity"/>
    <property type="evidence" value="ECO:0007669"/>
    <property type="project" value="TreeGrafter"/>
</dbReference>
<keyword evidence="10" id="KW-0762">Sugar transport</keyword>
<evidence type="ECO:0000313" key="11">
    <source>
        <dbReference type="Proteomes" id="UP000799439"/>
    </source>
</evidence>
<dbReference type="GO" id="GO:0016020">
    <property type="term" value="C:membrane"/>
    <property type="evidence" value="ECO:0007669"/>
    <property type="project" value="UniProtKB-SubCell"/>
</dbReference>
<reference evidence="10" key="1">
    <citation type="journal article" date="2020" name="Stud. Mycol.">
        <title>101 Dothideomycetes genomes: a test case for predicting lifestyles and emergence of pathogens.</title>
        <authorList>
            <person name="Haridas S."/>
            <person name="Albert R."/>
            <person name="Binder M."/>
            <person name="Bloem J."/>
            <person name="Labutti K."/>
            <person name="Salamov A."/>
            <person name="Andreopoulos B."/>
            <person name="Baker S."/>
            <person name="Barry K."/>
            <person name="Bills G."/>
            <person name="Bluhm B."/>
            <person name="Cannon C."/>
            <person name="Castanera R."/>
            <person name="Culley D."/>
            <person name="Daum C."/>
            <person name="Ezra D."/>
            <person name="Gonzalez J."/>
            <person name="Henrissat B."/>
            <person name="Kuo A."/>
            <person name="Liang C."/>
            <person name="Lipzen A."/>
            <person name="Lutzoni F."/>
            <person name="Magnuson J."/>
            <person name="Mondo S."/>
            <person name="Nolan M."/>
            <person name="Ohm R."/>
            <person name="Pangilinan J."/>
            <person name="Park H.-J."/>
            <person name="Ramirez L."/>
            <person name="Alfaro M."/>
            <person name="Sun H."/>
            <person name="Tritt A."/>
            <person name="Yoshinaga Y."/>
            <person name="Zwiers L.-H."/>
            <person name="Turgeon B."/>
            <person name="Goodwin S."/>
            <person name="Spatafora J."/>
            <person name="Crous P."/>
            <person name="Grigoriev I."/>
        </authorList>
    </citation>
    <scope>NUCLEOTIDE SEQUENCE</scope>
    <source>
        <strain evidence="10">CBS 260.36</strain>
    </source>
</reference>
<feature type="transmembrane region" description="Helical" evidence="8">
    <location>
        <begin position="107"/>
        <end position="127"/>
    </location>
</feature>
<protein>
    <submittedName>
        <fullName evidence="10">Sugar transporter STL1</fullName>
    </submittedName>
</protein>
<keyword evidence="5 8" id="KW-1133">Transmembrane helix</keyword>
<dbReference type="Proteomes" id="UP000799439">
    <property type="component" value="Unassembled WGS sequence"/>
</dbReference>
<dbReference type="InterPro" id="IPR005829">
    <property type="entry name" value="Sugar_transporter_CS"/>
</dbReference>
<feature type="transmembrane region" description="Helical" evidence="8">
    <location>
        <begin position="296"/>
        <end position="320"/>
    </location>
</feature>
<keyword evidence="3 7" id="KW-0813">Transport</keyword>
<feature type="transmembrane region" description="Helical" evidence="8">
    <location>
        <begin position="81"/>
        <end position="101"/>
    </location>
</feature>
<feature type="transmembrane region" description="Helical" evidence="8">
    <location>
        <begin position="139"/>
        <end position="163"/>
    </location>
</feature>
<dbReference type="SUPFAM" id="SSF103473">
    <property type="entry name" value="MFS general substrate transporter"/>
    <property type="match status" value="1"/>
</dbReference>
<dbReference type="InterPro" id="IPR020846">
    <property type="entry name" value="MFS_dom"/>
</dbReference>
<dbReference type="EMBL" id="ML996082">
    <property type="protein sequence ID" value="KAF2156441.1"/>
    <property type="molecule type" value="Genomic_DNA"/>
</dbReference>
<keyword evidence="4 8" id="KW-0812">Transmembrane</keyword>
<gene>
    <name evidence="10" type="ORF">K461DRAFT_326593</name>
</gene>
<feature type="transmembrane region" description="Helical" evidence="8">
    <location>
        <begin position="169"/>
        <end position="192"/>
    </location>
</feature>
<dbReference type="PANTHER" id="PTHR48022">
    <property type="entry name" value="PLASTIDIC GLUCOSE TRANSPORTER 4"/>
    <property type="match status" value="1"/>
</dbReference>
<evidence type="ECO:0000256" key="5">
    <source>
        <dbReference type="ARBA" id="ARBA00022989"/>
    </source>
</evidence>
<comment type="similarity">
    <text evidence="2 7">Belongs to the major facilitator superfamily. Sugar transporter (TC 2.A.1.1) family.</text>
</comment>